<keyword evidence="3" id="KW-1185">Reference proteome</keyword>
<reference evidence="2 3" key="1">
    <citation type="journal article" date="2014" name="Nat. Commun.">
        <title>Klebsormidium flaccidum genome reveals primary factors for plant terrestrial adaptation.</title>
        <authorList>
            <person name="Hori K."/>
            <person name="Maruyama F."/>
            <person name="Fujisawa T."/>
            <person name="Togashi T."/>
            <person name="Yamamoto N."/>
            <person name="Seo M."/>
            <person name="Sato S."/>
            <person name="Yamada T."/>
            <person name="Mori H."/>
            <person name="Tajima N."/>
            <person name="Moriyama T."/>
            <person name="Ikeuchi M."/>
            <person name="Watanabe M."/>
            <person name="Wada H."/>
            <person name="Kobayashi K."/>
            <person name="Saito M."/>
            <person name="Masuda T."/>
            <person name="Sasaki-Sekimoto Y."/>
            <person name="Mashiguchi K."/>
            <person name="Awai K."/>
            <person name="Shimojima M."/>
            <person name="Masuda S."/>
            <person name="Iwai M."/>
            <person name="Nobusawa T."/>
            <person name="Narise T."/>
            <person name="Kondo S."/>
            <person name="Saito H."/>
            <person name="Sato R."/>
            <person name="Murakawa M."/>
            <person name="Ihara Y."/>
            <person name="Oshima-Yamada Y."/>
            <person name="Ohtaka K."/>
            <person name="Satoh M."/>
            <person name="Sonobe K."/>
            <person name="Ishii M."/>
            <person name="Ohtani R."/>
            <person name="Kanamori-Sato M."/>
            <person name="Honoki R."/>
            <person name="Miyazaki D."/>
            <person name="Mochizuki H."/>
            <person name="Umetsu J."/>
            <person name="Higashi K."/>
            <person name="Shibata D."/>
            <person name="Kamiya Y."/>
            <person name="Sato N."/>
            <person name="Nakamura Y."/>
            <person name="Tabata S."/>
            <person name="Ida S."/>
            <person name="Kurokawa K."/>
            <person name="Ohta H."/>
        </authorList>
    </citation>
    <scope>NUCLEOTIDE SEQUENCE [LARGE SCALE GENOMIC DNA]</scope>
    <source>
        <strain evidence="2 3">NIES-2285</strain>
    </source>
</reference>
<dbReference type="GO" id="GO:0005524">
    <property type="term" value="F:ATP binding"/>
    <property type="evidence" value="ECO:0007669"/>
    <property type="project" value="InterPro"/>
</dbReference>
<dbReference type="AlphaFoldDB" id="A0A1Y1IMH8"/>
<dbReference type="GO" id="GO:0006260">
    <property type="term" value="P:DNA replication"/>
    <property type="evidence" value="ECO:0007669"/>
    <property type="project" value="InterPro"/>
</dbReference>
<dbReference type="InterPro" id="IPR027417">
    <property type="entry name" value="P-loop_NTPase"/>
</dbReference>
<proteinExistence type="predicted"/>
<protein>
    <recommendedName>
        <fullName evidence="1">Replication origin-binding protein domain-containing protein</fullName>
    </recommendedName>
</protein>
<organism evidence="2 3">
    <name type="scientific">Klebsormidium nitens</name>
    <name type="common">Green alga</name>
    <name type="synonym">Ulothrix nitens</name>
    <dbReference type="NCBI Taxonomy" id="105231"/>
    <lineage>
        <taxon>Eukaryota</taxon>
        <taxon>Viridiplantae</taxon>
        <taxon>Streptophyta</taxon>
        <taxon>Klebsormidiophyceae</taxon>
        <taxon>Klebsormidiales</taxon>
        <taxon>Klebsormidiaceae</taxon>
        <taxon>Klebsormidium</taxon>
    </lineage>
</organism>
<evidence type="ECO:0000313" key="3">
    <source>
        <dbReference type="Proteomes" id="UP000054558"/>
    </source>
</evidence>
<dbReference type="Proteomes" id="UP000054558">
    <property type="component" value="Unassembled WGS sequence"/>
</dbReference>
<dbReference type="SUPFAM" id="SSF52540">
    <property type="entry name" value="P-loop containing nucleoside triphosphate hydrolases"/>
    <property type="match status" value="1"/>
</dbReference>
<dbReference type="EMBL" id="DF237459">
    <property type="protein sequence ID" value="GAQ89318.1"/>
    <property type="molecule type" value="Genomic_DNA"/>
</dbReference>
<feature type="domain" description="Replication origin-binding protein" evidence="1">
    <location>
        <begin position="262"/>
        <end position="419"/>
    </location>
</feature>
<gene>
    <name evidence="2" type="ORF">KFL_005100080</name>
</gene>
<dbReference type="GO" id="GO:0003688">
    <property type="term" value="F:DNA replication origin binding"/>
    <property type="evidence" value="ECO:0007669"/>
    <property type="project" value="InterPro"/>
</dbReference>
<feature type="non-terminal residue" evidence="2">
    <location>
        <position position="863"/>
    </location>
</feature>
<sequence length="863" mass="96574">MFTANPPEDLRRSCEFLRYQKANGKEDCILDFAVYGRGQLWRTLYSEKLGTGRPLVPSVGSSDKVEDHLVGIYSTVPTASALKPCSTDLLVAYTRPAGGARARGESQRPQPRTAVAIRAQYADERPQPVSPLTQVECDRLLKRYQRDHPGASIARAPEHLGGTIFAVHFDVPEPYCWIAGRAHQSPGNSCGYLVYDRAHPSKALYRCHAGDCSGTGSHGQRLQRVLLLDGDHIESWTEEYELVGRMRAYPVPDLSPGATPLTTMVMANMGAGKSKALLQKLLPKIPPSASICIIAPNIALADKYLEDTKAQEPGFVSYRDENLTGRITSKRVIVCVNPLPRVLPRFDLVVLDEVNFTLTNMASTVMKDNKKVFFALEGIVASAKAAFLCDAHLNNPRVVEWVQALRPDSKFHNIRNTGVWPTERKAEILPMPGPLKGRGQPAATFSCIIEEILDHVADGKKVMVPATSKTFVELLEADFTRRFPDNSKTIIAFHGGKRGGKDKALLRDAIRHPDKALLADVLTFTPTIGPGVSIEKKQSYDLVIGVAVNSDNHPDAQVMMQQIHRARDAGDIRVFYGELKGSQKVVYPGDKEEVFRRLEADDECLADMMKEVGSTDHLDMIRGKSGERAIYDRNSPACNLYANNILGRAESRHRYPELLVEDMRRQGLAVSDFTGFKSVDHRPEAEDVQMEAEEELTVEEWRSKHLISYDTFEDIQRRLSKDVSPVEVLNYNIWERAITEYGVMYANLDQDFAKTYVTGKQAESLRNKFLNYRRFVTSDFETQSRSLPDAVREGEEQRNIQDYLEFRNQPSNGVAYAWAILAALQGVAPEEVDNGVLLSTPYLVSEKKLLQVFDMPRFRIVSL</sequence>
<name>A0A1Y1IMH8_KLENI</name>
<dbReference type="Pfam" id="PF02399">
    <property type="entry name" value="Herpes_ori_bp"/>
    <property type="match status" value="1"/>
</dbReference>
<dbReference type="InterPro" id="IPR003450">
    <property type="entry name" value="Replication_origin-bd"/>
</dbReference>
<evidence type="ECO:0000313" key="2">
    <source>
        <dbReference type="EMBL" id="GAQ89318.1"/>
    </source>
</evidence>
<accession>A0A1Y1IMH8</accession>
<evidence type="ECO:0000259" key="1">
    <source>
        <dbReference type="Pfam" id="PF02399"/>
    </source>
</evidence>